<reference evidence="3" key="1">
    <citation type="submission" date="2017-02" db="UniProtKB">
        <authorList>
            <consortium name="WormBaseParasite"/>
        </authorList>
    </citation>
    <scope>IDENTIFICATION</scope>
</reference>
<dbReference type="Proteomes" id="UP000268014">
    <property type="component" value="Unassembled WGS sequence"/>
</dbReference>
<protein>
    <submittedName>
        <fullName evidence="1 3">Uncharacterized protein</fullName>
    </submittedName>
</protein>
<accession>A0A0N4WU72</accession>
<evidence type="ECO:0000313" key="1">
    <source>
        <dbReference type="EMBL" id="VDO55661.1"/>
    </source>
</evidence>
<reference evidence="1 2" key="2">
    <citation type="submission" date="2018-11" db="EMBL/GenBank/DDBJ databases">
        <authorList>
            <consortium name="Pathogen Informatics"/>
        </authorList>
    </citation>
    <scope>NUCLEOTIDE SEQUENCE [LARGE SCALE GENOMIC DNA]</scope>
    <source>
        <strain evidence="1 2">MHpl1</strain>
    </source>
</reference>
<keyword evidence="2" id="KW-1185">Reference proteome</keyword>
<evidence type="ECO:0000313" key="3">
    <source>
        <dbReference type="WBParaSite" id="HPLM_0001518301-mRNA-1"/>
    </source>
</evidence>
<sequence>MPSFLNSRRSGSVSLNLSFPGAGAGSKLLRRHFRSSSVLLLRNAYFQLPTLGKEGALTALESRVA</sequence>
<gene>
    <name evidence="1" type="ORF">HPLM_LOCUS15175</name>
</gene>
<organism evidence="3">
    <name type="scientific">Haemonchus placei</name>
    <name type="common">Barber's pole worm</name>
    <dbReference type="NCBI Taxonomy" id="6290"/>
    <lineage>
        <taxon>Eukaryota</taxon>
        <taxon>Metazoa</taxon>
        <taxon>Ecdysozoa</taxon>
        <taxon>Nematoda</taxon>
        <taxon>Chromadorea</taxon>
        <taxon>Rhabditida</taxon>
        <taxon>Rhabditina</taxon>
        <taxon>Rhabditomorpha</taxon>
        <taxon>Strongyloidea</taxon>
        <taxon>Trichostrongylidae</taxon>
        <taxon>Haemonchus</taxon>
    </lineage>
</organism>
<dbReference type="EMBL" id="UZAF01018866">
    <property type="protein sequence ID" value="VDO55661.1"/>
    <property type="molecule type" value="Genomic_DNA"/>
</dbReference>
<evidence type="ECO:0000313" key="2">
    <source>
        <dbReference type="Proteomes" id="UP000268014"/>
    </source>
</evidence>
<name>A0A0N4WU72_HAEPC</name>
<dbReference type="AlphaFoldDB" id="A0A0N4WU72"/>
<proteinExistence type="predicted"/>
<dbReference type="WBParaSite" id="HPLM_0001518301-mRNA-1">
    <property type="protein sequence ID" value="HPLM_0001518301-mRNA-1"/>
    <property type="gene ID" value="HPLM_0001518301"/>
</dbReference>